<name>A0A6L8UZX7_9BACL</name>
<evidence type="ECO:0000259" key="3">
    <source>
        <dbReference type="PROSITE" id="PS50977"/>
    </source>
</evidence>
<comment type="caution">
    <text evidence="4">The sequence shown here is derived from an EMBL/GenBank/DDBJ whole genome shotgun (WGS) entry which is preliminary data.</text>
</comment>
<dbReference type="AlphaFoldDB" id="A0A6L8UZX7"/>
<dbReference type="InterPro" id="IPR009057">
    <property type="entry name" value="Homeodomain-like_sf"/>
</dbReference>
<sequence length="230" mass="26539">MSCNEQLRKTVSIIVKNNWFRGGDSGMTEKIDRRKAKTKQALREAFVALIKEKGLETITVSDLTRKANINRGTFYLHYRDVLDLREHFKAEVQEGLLRIVAHLEPRDMFNQALEGKVYDGLIRLYEYFDSQADFFEVMLGQNGDLSFSVLMKETIHSHMYHKLIESQVQNVLLVPADILIGYVSSAHFGFILEWIRHGRQQTPAELAKYMCTIMYHGPLRALGFLPPKTT</sequence>
<feature type="domain" description="HTH tetR-type" evidence="3">
    <location>
        <begin position="36"/>
        <end position="96"/>
    </location>
</feature>
<dbReference type="Pfam" id="PF14278">
    <property type="entry name" value="TetR_C_8"/>
    <property type="match status" value="1"/>
</dbReference>
<keyword evidence="5" id="KW-1185">Reference proteome</keyword>
<evidence type="ECO:0000313" key="4">
    <source>
        <dbReference type="EMBL" id="MZQ83763.1"/>
    </source>
</evidence>
<dbReference type="EMBL" id="WTUZ01000020">
    <property type="protein sequence ID" value="MZQ83763.1"/>
    <property type="molecule type" value="Genomic_DNA"/>
</dbReference>
<dbReference type="SUPFAM" id="SSF46689">
    <property type="entry name" value="Homeodomain-like"/>
    <property type="match status" value="1"/>
</dbReference>
<dbReference type="Pfam" id="PF00440">
    <property type="entry name" value="TetR_N"/>
    <property type="match status" value="1"/>
</dbReference>
<evidence type="ECO:0000256" key="2">
    <source>
        <dbReference type="PROSITE-ProRule" id="PRU00335"/>
    </source>
</evidence>
<protein>
    <submittedName>
        <fullName evidence="4">TetR family transcriptional regulator</fullName>
    </submittedName>
</protein>
<keyword evidence="1 2" id="KW-0238">DNA-binding</keyword>
<accession>A0A6L8UZX7</accession>
<dbReference type="Proteomes" id="UP000481087">
    <property type="component" value="Unassembled WGS sequence"/>
</dbReference>
<feature type="DNA-binding region" description="H-T-H motif" evidence="2">
    <location>
        <begin position="59"/>
        <end position="78"/>
    </location>
</feature>
<dbReference type="Gene3D" id="1.10.357.10">
    <property type="entry name" value="Tetracycline Repressor, domain 2"/>
    <property type="match status" value="1"/>
</dbReference>
<evidence type="ECO:0000313" key="5">
    <source>
        <dbReference type="Proteomes" id="UP000481087"/>
    </source>
</evidence>
<dbReference type="InterPro" id="IPR039532">
    <property type="entry name" value="TetR_C_Firmicutes"/>
</dbReference>
<organism evidence="4 5">
    <name type="scientific">Paenibacillus silvestris</name>
    <dbReference type="NCBI Taxonomy" id="2606219"/>
    <lineage>
        <taxon>Bacteria</taxon>
        <taxon>Bacillati</taxon>
        <taxon>Bacillota</taxon>
        <taxon>Bacilli</taxon>
        <taxon>Bacillales</taxon>
        <taxon>Paenibacillaceae</taxon>
        <taxon>Paenibacillus</taxon>
    </lineage>
</organism>
<dbReference type="PROSITE" id="PS50977">
    <property type="entry name" value="HTH_TETR_2"/>
    <property type="match status" value="1"/>
</dbReference>
<dbReference type="InterPro" id="IPR050624">
    <property type="entry name" value="HTH-type_Tx_Regulator"/>
</dbReference>
<dbReference type="GO" id="GO:0003677">
    <property type="term" value="F:DNA binding"/>
    <property type="evidence" value="ECO:0007669"/>
    <property type="project" value="UniProtKB-UniRule"/>
</dbReference>
<gene>
    <name evidence="4" type="ORF">GQF01_16760</name>
</gene>
<proteinExistence type="predicted"/>
<dbReference type="PANTHER" id="PTHR43479">
    <property type="entry name" value="ACREF/ENVCD OPERON REPRESSOR-RELATED"/>
    <property type="match status" value="1"/>
</dbReference>
<reference evidence="4 5" key="1">
    <citation type="submission" date="2019-12" db="EMBL/GenBank/DDBJ databases">
        <title>Paenibacillus sp. nov. sp. isolated from soil.</title>
        <authorList>
            <person name="Kim J."/>
            <person name="Jeong S.E."/>
            <person name="Jung H.S."/>
            <person name="Jeon C.O."/>
        </authorList>
    </citation>
    <scope>NUCLEOTIDE SEQUENCE [LARGE SCALE GENOMIC DNA]</scope>
    <source>
        <strain evidence="4 5">5J-6</strain>
    </source>
</reference>
<evidence type="ECO:0000256" key="1">
    <source>
        <dbReference type="ARBA" id="ARBA00023125"/>
    </source>
</evidence>
<dbReference type="PANTHER" id="PTHR43479:SF7">
    <property type="entry name" value="TETR-FAMILY TRANSCRIPTIONAL REGULATOR"/>
    <property type="match status" value="1"/>
</dbReference>
<dbReference type="InterPro" id="IPR001647">
    <property type="entry name" value="HTH_TetR"/>
</dbReference>